<evidence type="ECO:0000256" key="2">
    <source>
        <dbReference type="ARBA" id="ARBA00022574"/>
    </source>
</evidence>
<feature type="repeat" description="WD" evidence="5">
    <location>
        <begin position="104"/>
        <end position="129"/>
    </location>
</feature>
<dbReference type="SMART" id="SM00320">
    <property type="entry name" value="WD40"/>
    <property type="match status" value="2"/>
</dbReference>
<dbReference type="PROSITE" id="PS50294">
    <property type="entry name" value="WD_REPEATS_REGION"/>
    <property type="match status" value="1"/>
</dbReference>
<dbReference type="Pfam" id="PF08154">
    <property type="entry name" value="NLE"/>
    <property type="match status" value="1"/>
</dbReference>
<dbReference type="GO" id="GO:0005730">
    <property type="term" value="C:nucleolus"/>
    <property type="evidence" value="ECO:0007669"/>
    <property type="project" value="TreeGrafter"/>
</dbReference>
<comment type="caution">
    <text evidence="7">The sequence shown here is derived from an EMBL/GenBank/DDBJ whole genome shotgun (WGS) entry which is preliminary data.</text>
</comment>
<dbReference type="EMBL" id="JAAGAX010000013">
    <property type="protein sequence ID" value="KAF2293443.1"/>
    <property type="molecule type" value="Genomic_DNA"/>
</dbReference>
<proteinExistence type="predicted"/>
<gene>
    <name evidence="7" type="ORF">GH714_001840</name>
</gene>
<dbReference type="GO" id="GO:0000027">
    <property type="term" value="P:ribosomal large subunit assembly"/>
    <property type="evidence" value="ECO:0007669"/>
    <property type="project" value="TreeGrafter"/>
</dbReference>
<keyword evidence="2 5" id="KW-0853">WD repeat</keyword>
<dbReference type="PANTHER" id="PTHR19848:SF0">
    <property type="entry name" value="NOTCHLESS PROTEIN HOMOLOG 1"/>
    <property type="match status" value="1"/>
</dbReference>
<dbReference type="Proteomes" id="UP000467840">
    <property type="component" value="Chromosome 7"/>
</dbReference>
<keyword evidence="8" id="KW-1185">Reference proteome</keyword>
<dbReference type="SUPFAM" id="SSF50978">
    <property type="entry name" value="WD40 repeat-like"/>
    <property type="match status" value="1"/>
</dbReference>
<dbReference type="InterPro" id="IPR001680">
    <property type="entry name" value="WD40_rpt"/>
</dbReference>
<dbReference type="InterPro" id="IPR012972">
    <property type="entry name" value="NLE"/>
</dbReference>
<accession>A0A6A6KZR7</accession>
<dbReference type="InterPro" id="IPR015943">
    <property type="entry name" value="WD40/YVTN_repeat-like_dom_sf"/>
</dbReference>
<reference evidence="7 8" key="1">
    <citation type="journal article" date="2020" name="Mol. Plant">
        <title>The Chromosome-Based Rubber Tree Genome Provides New Insights into Spurge Genome Evolution and Rubber Biosynthesis.</title>
        <authorList>
            <person name="Liu J."/>
            <person name="Shi C."/>
            <person name="Shi C.C."/>
            <person name="Li W."/>
            <person name="Zhang Q.J."/>
            <person name="Zhang Y."/>
            <person name="Li K."/>
            <person name="Lu H.F."/>
            <person name="Shi C."/>
            <person name="Zhu S.T."/>
            <person name="Xiao Z.Y."/>
            <person name="Nan H."/>
            <person name="Yue Y."/>
            <person name="Zhu X.G."/>
            <person name="Wu Y."/>
            <person name="Hong X.N."/>
            <person name="Fan G.Y."/>
            <person name="Tong Y."/>
            <person name="Zhang D."/>
            <person name="Mao C.L."/>
            <person name="Liu Y.L."/>
            <person name="Hao S.J."/>
            <person name="Liu W.Q."/>
            <person name="Lv M.Q."/>
            <person name="Zhang H.B."/>
            <person name="Liu Y."/>
            <person name="Hu-Tang G.R."/>
            <person name="Wang J.P."/>
            <person name="Wang J.H."/>
            <person name="Sun Y.H."/>
            <person name="Ni S.B."/>
            <person name="Chen W.B."/>
            <person name="Zhang X.C."/>
            <person name="Jiao Y.N."/>
            <person name="Eichler E.E."/>
            <person name="Li G.H."/>
            <person name="Liu X."/>
            <person name="Gao L.Z."/>
        </authorList>
    </citation>
    <scope>NUCLEOTIDE SEQUENCE [LARGE SCALE GENOMIC DNA]</scope>
    <source>
        <strain evidence="8">cv. GT1</strain>
        <tissue evidence="7">Leaf</tissue>
    </source>
</reference>
<organism evidence="7 8">
    <name type="scientific">Hevea brasiliensis</name>
    <name type="common">Para rubber tree</name>
    <name type="synonym">Siphonia brasiliensis</name>
    <dbReference type="NCBI Taxonomy" id="3981"/>
    <lineage>
        <taxon>Eukaryota</taxon>
        <taxon>Viridiplantae</taxon>
        <taxon>Streptophyta</taxon>
        <taxon>Embryophyta</taxon>
        <taxon>Tracheophyta</taxon>
        <taxon>Spermatophyta</taxon>
        <taxon>Magnoliopsida</taxon>
        <taxon>eudicotyledons</taxon>
        <taxon>Gunneridae</taxon>
        <taxon>Pentapetalae</taxon>
        <taxon>rosids</taxon>
        <taxon>fabids</taxon>
        <taxon>Malpighiales</taxon>
        <taxon>Euphorbiaceae</taxon>
        <taxon>Crotonoideae</taxon>
        <taxon>Micrandreae</taxon>
        <taxon>Hevea</taxon>
    </lineage>
</organism>
<evidence type="ECO:0000256" key="4">
    <source>
        <dbReference type="ARBA" id="ARBA00023242"/>
    </source>
</evidence>
<dbReference type="AlphaFoldDB" id="A0A6A6KZR7"/>
<evidence type="ECO:0000259" key="6">
    <source>
        <dbReference type="Pfam" id="PF08154"/>
    </source>
</evidence>
<dbReference type="PROSITE" id="PS50082">
    <property type="entry name" value="WD_REPEATS_2"/>
    <property type="match status" value="2"/>
</dbReference>
<feature type="domain" description="NLE" evidence="6">
    <location>
        <begin position="9"/>
        <end position="69"/>
    </location>
</feature>
<evidence type="ECO:0000313" key="7">
    <source>
        <dbReference type="EMBL" id="KAF2293443.1"/>
    </source>
</evidence>
<dbReference type="PANTHER" id="PTHR19848">
    <property type="entry name" value="WD40 REPEAT PROTEIN"/>
    <property type="match status" value="1"/>
</dbReference>
<evidence type="ECO:0000313" key="8">
    <source>
        <dbReference type="Proteomes" id="UP000467840"/>
    </source>
</evidence>
<evidence type="ECO:0000256" key="5">
    <source>
        <dbReference type="PROSITE-ProRule" id="PRU00221"/>
    </source>
</evidence>
<dbReference type="Gene3D" id="2.130.10.10">
    <property type="entry name" value="YVTN repeat-like/Quinoprotein amine dehydrogenase"/>
    <property type="match status" value="3"/>
</dbReference>
<dbReference type="InterPro" id="IPR036322">
    <property type="entry name" value="WD40_repeat_dom_sf"/>
</dbReference>
<evidence type="ECO:0000256" key="1">
    <source>
        <dbReference type="ARBA" id="ARBA00004123"/>
    </source>
</evidence>
<dbReference type="Pfam" id="PF00400">
    <property type="entry name" value="WD40"/>
    <property type="match status" value="1"/>
</dbReference>
<comment type="subcellular location">
    <subcellularLocation>
        <location evidence="1">Nucleus</location>
    </subcellularLocation>
</comment>
<sequence length="293" mass="32290">MDVETVNNVICQFTYREGTALEAPLYLPQNAGPQLLQQIVNELLNNEEKLPYSFYISDQELLVPLETYLQKNKGHAEAVFSVPFSPDGRHLASGSGDATRKNWVLCIAWSPDGKRLVSGSKAGDLQCWDSDRKAIRQCTCGVKRATKNGLPASLGNRPLECPLSSFVSASGDGDARIWDVSLRKCVICLTGHTRAITCVKWGGVGVIYTGMFCFKLLNSRMGIHCDEGRCHLLNFSFTFIIPLQMPKYHQCQNPPSSSHLHNFTGGKDDRDALAYAGCVLSIPSKAHRDKIPA</sequence>
<keyword evidence="4" id="KW-0539">Nucleus</keyword>
<evidence type="ECO:0000256" key="3">
    <source>
        <dbReference type="ARBA" id="ARBA00022737"/>
    </source>
</evidence>
<feature type="repeat" description="WD" evidence="5">
    <location>
        <begin position="72"/>
        <end position="103"/>
    </location>
</feature>
<protein>
    <recommendedName>
        <fullName evidence="6">NLE domain-containing protein</fullName>
    </recommendedName>
</protein>
<name>A0A6A6KZR7_HEVBR</name>
<keyword evidence="3" id="KW-0677">Repeat</keyword>